<dbReference type="GO" id="GO:0003700">
    <property type="term" value="F:DNA-binding transcription factor activity"/>
    <property type="evidence" value="ECO:0007669"/>
    <property type="project" value="InterPro"/>
</dbReference>
<evidence type="ECO:0000256" key="3">
    <source>
        <dbReference type="ARBA" id="ARBA00023125"/>
    </source>
</evidence>
<evidence type="ECO:0000256" key="7">
    <source>
        <dbReference type="SAM" id="MobiDB-lite"/>
    </source>
</evidence>
<evidence type="ECO:0000313" key="9">
    <source>
        <dbReference type="EMBL" id="KAG2229127.1"/>
    </source>
</evidence>
<feature type="compositionally biased region" description="Polar residues" evidence="7">
    <location>
        <begin position="1"/>
        <end position="10"/>
    </location>
</feature>
<dbReference type="GO" id="GO:0005634">
    <property type="term" value="C:nucleus"/>
    <property type="evidence" value="ECO:0007669"/>
    <property type="project" value="UniProtKB-SubCell"/>
</dbReference>
<evidence type="ECO:0000313" key="10">
    <source>
        <dbReference type="Proteomes" id="UP000613177"/>
    </source>
</evidence>
<feature type="region of interest" description="Disordered" evidence="7">
    <location>
        <begin position="1"/>
        <end position="40"/>
    </location>
</feature>
<dbReference type="EMBL" id="JAEPRE010000307">
    <property type="protein sequence ID" value="KAG2229127.1"/>
    <property type="molecule type" value="Genomic_DNA"/>
</dbReference>
<keyword evidence="10" id="KW-1185">Reference proteome</keyword>
<dbReference type="InterPro" id="IPR051027">
    <property type="entry name" value="bZIP_transcription_factors"/>
</dbReference>
<organism evidence="9 10">
    <name type="scientific">Thamnidium elegans</name>
    <dbReference type="NCBI Taxonomy" id="101142"/>
    <lineage>
        <taxon>Eukaryota</taxon>
        <taxon>Fungi</taxon>
        <taxon>Fungi incertae sedis</taxon>
        <taxon>Mucoromycota</taxon>
        <taxon>Mucoromycotina</taxon>
        <taxon>Mucoromycetes</taxon>
        <taxon>Mucorales</taxon>
        <taxon>Mucorineae</taxon>
        <taxon>Mucoraceae</taxon>
        <taxon>Thamnidium</taxon>
    </lineage>
</organism>
<evidence type="ECO:0000259" key="8">
    <source>
        <dbReference type="PROSITE" id="PS50217"/>
    </source>
</evidence>
<dbReference type="PROSITE" id="PS50217">
    <property type="entry name" value="BZIP"/>
    <property type="match status" value="1"/>
</dbReference>
<feature type="region of interest" description="Disordered" evidence="7">
    <location>
        <begin position="134"/>
        <end position="161"/>
    </location>
</feature>
<dbReference type="CDD" id="cd14687">
    <property type="entry name" value="bZIP_ATF2"/>
    <property type="match status" value="1"/>
</dbReference>
<evidence type="ECO:0000256" key="1">
    <source>
        <dbReference type="ARBA" id="ARBA00004123"/>
    </source>
</evidence>
<sequence>MNATVSNQVVNARLPNPNKTEQNIESKEKNPFEQSFSTASVKPSPFIPAKIVNEGNAGFVDVWVSDTSSYSYDSNSINNDVYSVSDHQATSEDSDDAFNAANPMIFEQQQPKQHSNSSNTKNQQQQYQYQTQFVHSNVKSSRQVSKDTKKRSRTVKVPEDEEKRKNFLERNRLAALKCRQRKKQWLTNLQARVEYLANDNDQLQMETDALRKEIMDLKTLLVSHKECPQYNAELAANNNTVMQHQPQQPVYHHNFSMNN</sequence>
<dbReference type="SMART" id="SM00338">
    <property type="entry name" value="BRLZ"/>
    <property type="match status" value="1"/>
</dbReference>
<comment type="subcellular location">
    <subcellularLocation>
        <location evidence="1">Nucleus</location>
    </subcellularLocation>
</comment>
<reference evidence="9" key="1">
    <citation type="submission" date="2021-01" db="EMBL/GenBank/DDBJ databases">
        <title>Metabolic potential, ecology and presence of endohyphal bacteria is reflected in genomic diversity of Mucoromycotina.</title>
        <authorList>
            <person name="Muszewska A."/>
            <person name="Okrasinska A."/>
            <person name="Steczkiewicz K."/>
            <person name="Drgas O."/>
            <person name="Orlowska M."/>
            <person name="Perlinska-Lenart U."/>
            <person name="Aleksandrzak-Piekarczyk T."/>
            <person name="Szatraj K."/>
            <person name="Zielenkiewicz U."/>
            <person name="Pilsyk S."/>
            <person name="Malc E."/>
            <person name="Mieczkowski P."/>
            <person name="Kruszewska J.S."/>
            <person name="Biernat P."/>
            <person name="Pawlowska J."/>
        </authorList>
    </citation>
    <scope>NUCLEOTIDE SEQUENCE</scope>
    <source>
        <strain evidence="9">WA0000018081</strain>
    </source>
</reference>
<keyword evidence="3" id="KW-0238">DNA-binding</keyword>
<dbReference type="PANTHER" id="PTHR19304">
    <property type="entry name" value="CYCLIC-AMP RESPONSE ELEMENT BINDING PROTEIN"/>
    <property type="match status" value="1"/>
</dbReference>
<dbReference type="FunFam" id="1.20.5.170:FF:000053">
    <property type="entry name" value="BZIP transcription factor AtfA"/>
    <property type="match status" value="1"/>
</dbReference>
<protein>
    <recommendedName>
        <fullName evidence="8">BZIP domain-containing protein</fullName>
    </recommendedName>
</protein>
<dbReference type="Pfam" id="PF00170">
    <property type="entry name" value="bZIP_1"/>
    <property type="match status" value="1"/>
</dbReference>
<dbReference type="InterPro" id="IPR004827">
    <property type="entry name" value="bZIP"/>
</dbReference>
<dbReference type="InterPro" id="IPR046347">
    <property type="entry name" value="bZIP_sf"/>
</dbReference>
<dbReference type="AlphaFoldDB" id="A0A8H7SH28"/>
<keyword evidence="4" id="KW-0804">Transcription</keyword>
<gene>
    <name evidence="9" type="ORF">INT48_005486</name>
</gene>
<name>A0A8H7SH28_9FUNG</name>
<dbReference type="Proteomes" id="UP000613177">
    <property type="component" value="Unassembled WGS sequence"/>
</dbReference>
<proteinExistence type="predicted"/>
<feature type="compositionally biased region" description="Basic and acidic residues" evidence="7">
    <location>
        <begin position="22"/>
        <end position="31"/>
    </location>
</feature>
<evidence type="ECO:0000256" key="2">
    <source>
        <dbReference type="ARBA" id="ARBA00023015"/>
    </source>
</evidence>
<feature type="coiled-coil region" evidence="6">
    <location>
        <begin position="186"/>
        <end position="220"/>
    </location>
</feature>
<keyword evidence="6" id="KW-0175">Coiled coil</keyword>
<evidence type="ECO:0000256" key="6">
    <source>
        <dbReference type="SAM" id="Coils"/>
    </source>
</evidence>
<comment type="caution">
    <text evidence="9">The sequence shown here is derived from an EMBL/GenBank/DDBJ whole genome shotgun (WGS) entry which is preliminary data.</text>
</comment>
<dbReference type="Gene3D" id="1.20.5.170">
    <property type="match status" value="1"/>
</dbReference>
<dbReference type="GO" id="GO:0003677">
    <property type="term" value="F:DNA binding"/>
    <property type="evidence" value="ECO:0007669"/>
    <property type="project" value="UniProtKB-KW"/>
</dbReference>
<feature type="compositionally biased region" description="Polar residues" evidence="7">
    <location>
        <begin position="134"/>
        <end position="143"/>
    </location>
</feature>
<feature type="domain" description="BZIP" evidence="8">
    <location>
        <begin position="161"/>
        <end position="224"/>
    </location>
</feature>
<keyword evidence="2" id="KW-0805">Transcription regulation</keyword>
<accession>A0A8H7SH28</accession>
<evidence type="ECO:0000256" key="4">
    <source>
        <dbReference type="ARBA" id="ARBA00023163"/>
    </source>
</evidence>
<dbReference type="GO" id="GO:0006357">
    <property type="term" value="P:regulation of transcription by RNA polymerase II"/>
    <property type="evidence" value="ECO:0007669"/>
    <property type="project" value="InterPro"/>
</dbReference>
<evidence type="ECO:0000256" key="5">
    <source>
        <dbReference type="ARBA" id="ARBA00023242"/>
    </source>
</evidence>
<dbReference type="InterPro" id="IPR000837">
    <property type="entry name" value="AP-1"/>
</dbReference>
<dbReference type="PRINTS" id="PR00042">
    <property type="entry name" value="LEUZIPPRFOS"/>
</dbReference>
<dbReference type="SUPFAM" id="SSF57959">
    <property type="entry name" value="Leucine zipper domain"/>
    <property type="match status" value="1"/>
</dbReference>
<keyword evidence="5" id="KW-0539">Nucleus</keyword>